<feature type="compositionally biased region" description="Basic residues" evidence="1">
    <location>
        <begin position="108"/>
        <end position="119"/>
    </location>
</feature>
<evidence type="ECO:0000313" key="3">
    <source>
        <dbReference type="Proteomes" id="UP001159363"/>
    </source>
</evidence>
<comment type="caution">
    <text evidence="2">The sequence shown here is derived from an EMBL/GenBank/DDBJ whole genome shotgun (WGS) entry which is preliminary data.</text>
</comment>
<reference evidence="2 3" key="1">
    <citation type="submission" date="2023-02" db="EMBL/GenBank/DDBJ databases">
        <title>LHISI_Scaffold_Assembly.</title>
        <authorList>
            <person name="Stuart O.P."/>
            <person name="Cleave R."/>
            <person name="Magrath M.J.L."/>
            <person name="Mikheyev A.S."/>
        </authorList>
    </citation>
    <scope>NUCLEOTIDE SEQUENCE [LARGE SCALE GENOMIC DNA]</scope>
    <source>
        <strain evidence="2">Daus_M_001</strain>
        <tissue evidence="2">Leg muscle</tissue>
    </source>
</reference>
<feature type="region of interest" description="Disordered" evidence="1">
    <location>
        <begin position="336"/>
        <end position="405"/>
    </location>
</feature>
<feature type="region of interest" description="Disordered" evidence="1">
    <location>
        <begin position="1"/>
        <end position="54"/>
    </location>
</feature>
<dbReference type="Proteomes" id="UP001159363">
    <property type="component" value="Chromosome 9"/>
</dbReference>
<evidence type="ECO:0000313" key="2">
    <source>
        <dbReference type="EMBL" id="KAJ8874406.1"/>
    </source>
</evidence>
<accession>A0ABQ9GQV9</accession>
<evidence type="ECO:0000256" key="1">
    <source>
        <dbReference type="SAM" id="MobiDB-lite"/>
    </source>
</evidence>
<feature type="compositionally biased region" description="Basic and acidic residues" evidence="1">
    <location>
        <begin position="356"/>
        <end position="367"/>
    </location>
</feature>
<keyword evidence="3" id="KW-1185">Reference proteome</keyword>
<name>A0ABQ9GQV9_9NEOP</name>
<dbReference type="EMBL" id="JARBHB010000010">
    <property type="protein sequence ID" value="KAJ8874406.1"/>
    <property type="molecule type" value="Genomic_DNA"/>
</dbReference>
<feature type="compositionally biased region" description="Basic and acidic residues" evidence="1">
    <location>
        <begin position="336"/>
        <end position="346"/>
    </location>
</feature>
<feature type="compositionally biased region" description="Polar residues" evidence="1">
    <location>
        <begin position="391"/>
        <end position="400"/>
    </location>
</feature>
<organism evidence="2 3">
    <name type="scientific">Dryococelus australis</name>
    <dbReference type="NCBI Taxonomy" id="614101"/>
    <lineage>
        <taxon>Eukaryota</taxon>
        <taxon>Metazoa</taxon>
        <taxon>Ecdysozoa</taxon>
        <taxon>Arthropoda</taxon>
        <taxon>Hexapoda</taxon>
        <taxon>Insecta</taxon>
        <taxon>Pterygota</taxon>
        <taxon>Neoptera</taxon>
        <taxon>Polyneoptera</taxon>
        <taxon>Phasmatodea</taxon>
        <taxon>Verophasmatodea</taxon>
        <taxon>Anareolatae</taxon>
        <taxon>Phasmatidae</taxon>
        <taxon>Eurycanthinae</taxon>
        <taxon>Dryococelus</taxon>
    </lineage>
</organism>
<gene>
    <name evidence="2" type="ORF">PR048_025255</name>
</gene>
<proteinExistence type="predicted"/>
<feature type="region of interest" description="Disordered" evidence="1">
    <location>
        <begin position="108"/>
        <end position="130"/>
    </location>
</feature>
<sequence length="586" mass="66078">MVLRRNASLKETGDPLENPPTSSIVRHDSHTKLWESPGRGMNPRFTSRGGEQSNRLVSYSTRSRLFVSPSRTRPSDTSVTIRQYTVLSFRARVPTVCAVYPAYGAAPKRKGGRNWRAPRKPADQRPPPRTILTCENPGVTRAGIEPGSRWWEASRLTAEPTWPRFGVVYSVVGERERNRFSCDISKSDITWYLQLTESAKSRGKRKYSLDVTHAYNLLLLRFHDHLRPTCNQELQSRSDKLGGKQLVCLSASKMTRKLKSEDKVDLKPVYTEVTFVIESEFIRHTLDDSAPIADLQGNKKRIPYCQMWGNTRTTANEQTSEVRLYKGLCSLAYSGERAKEQDESKRSRQQQPLDRSGWEGRKKEGARGGRNGVGAPAISPASTRRPEMPPATNNGVTQQPGLARPAAAADTRTFLMICIVAWMSRGEEWEGRGEKGKRGQPQCCNGVAHAQHVPRFLRSTSITEYSLISIEESEIQIHVISLVQHLYIGTRIKLDPGSELESFDLGSGEMLVQLLKYIPIYATTRDYLRLPATTCDYMRVLATTCDYLRQPATTCDYLQPLETTCEYLRLPATTCDYMRVLATTCD</sequence>
<protein>
    <submittedName>
        <fullName evidence="2">Uncharacterized protein</fullName>
    </submittedName>
</protein>